<accession>M3G8X5</accession>
<name>M3G8X5_9LEPT</name>
<sequence length="49" mass="5898">MEFELCKSILKRWELQQIAMIVLGFGTDSKLMCFKKMKFVTCKKYNFIK</sequence>
<organism evidence="1 2">
    <name type="scientific">Leptospira weilii serovar Topaz str. LT2116</name>
    <dbReference type="NCBI Taxonomy" id="1088540"/>
    <lineage>
        <taxon>Bacteria</taxon>
        <taxon>Pseudomonadati</taxon>
        <taxon>Spirochaetota</taxon>
        <taxon>Spirochaetia</taxon>
        <taxon>Leptospirales</taxon>
        <taxon>Leptospiraceae</taxon>
        <taxon>Leptospira</taxon>
    </lineage>
</organism>
<protein>
    <submittedName>
        <fullName evidence="1">Uncharacterized protein</fullName>
    </submittedName>
</protein>
<evidence type="ECO:0000313" key="2">
    <source>
        <dbReference type="Proteomes" id="UP000011770"/>
    </source>
</evidence>
<dbReference type="AlphaFoldDB" id="M3G8X5"/>
<proteinExistence type="predicted"/>
<dbReference type="EMBL" id="AHOR02000022">
    <property type="protein sequence ID" value="EMF82449.1"/>
    <property type="molecule type" value="Genomic_DNA"/>
</dbReference>
<gene>
    <name evidence="1" type="ORF">LEP1GSC188_0235</name>
</gene>
<reference evidence="1 2" key="1">
    <citation type="submission" date="2013-01" db="EMBL/GenBank/DDBJ databases">
        <authorList>
            <person name="Harkins D.M."/>
            <person name="Durkin A.S."/>
            <person name="Brinkac L.M."/>
            <person name="Haft D.H."/>
            <person name="Selengut J.D."/>
            <person name="Sanka R."/>
            <person name="DePew J."/>
            <person name="Purushe J."/>
            <person name="Tulsiani S.M."/>
            <person name="Graham G.C."/>
            <person name="Burns M.-A."/>
            <person name="Dohnt M.F."/>
            <person name="Smythe L.D."/>
            <person name="McKay D.B."/>
            <person name="Craig S.B."/>
            <person name="Vinetz J.M."/>
            <person name="Sutton G.G."/>
            <person name="Nierman W.C."/>
            <person name="Fouts D.E."/>
        </authorList>
    </citation>
    <scope>NUCLEOTIDE SEQUENCE [LARGE SCALE GENOMIC DNA]</scope>
    <source>
        <strain evidence="1 2">LT2116</strain>
    </source>
</reference>
<dbReference type="Proteomes" id="UP000011770">
    <property type="component" value="Unassembled WGS sequence"/>
</dbReference>
<comment type="caution">
    <text evidence="1">The sequence shown here is derived from an EMBL/GenBank/DDBJ whole genome shotgun (WGS) entry which is preliminary data.</text>
</comment>
<evidence type="ECO:0000313" key="1">
    <source>
        <dbReference type="EMBL" id="EMF82449.1"/>
    </source>
</evidence>